<dbReference type="Gene3D" id="3.50.50.60">
    <property type="entry name" value="FAD/NAD(P)-binding domain"/>
    <property type="match status" value="1"/>
</dbReference>
<name>A0A3B0XVY0_9ZZZZ</name>
<dbReference type="InterPro" id="IPR036188">
    <property type="entry name" value="FAD/NAD-bd_sf"/>
</dbReference>
<dbReference type="PRINTS" id="PR00420">
    <property type="entry name" value="RNGMNOXGNASE"/>
</dbReference>
<dbReference type="GO" id="GO:0071949">
    <property type="term" value="F:FAD binding"/>
    <property type="evidence" value="ECO:0007669"/>
    <property type="project" value="InterPro"/>
</dbReference>
<protein>
    <recommendedName>
        <fullName evidence="1">FAD-binding domain-containing protein</fullName>
    </recommendedName>
</protein>
<organism evidence="2">
    <name type="scientific">hydrothermal vent metagenome</name>
    <dbReference type="NCBI Taxonomy" id="652676"/>
    <lineage>
        <taxon>unclassified sequences</taxon>
        <taxon>metagenomes</taxon>
        <taxon>ecological metagenomes</taxon>
    </lineage>
</organism>
<sequence length="462" mass="51296">MEIHSWKAKEGIYPESMKVCIIGGGLCGMSAALALRGYGIEVVLLEASNYERPRAGEHLIAKALDALTRLGVPARIWQANAVDCYEVQCAWGSEAYYTKNSIFNAQGSGVLLTRPGFDNALARFVAESGVDFRRLCRVSSLEKEADGWSIKYSTQTGMNELSADFIVDASGRNTKFSSSFDATRLKYDKLVAISLSISPEKIKHAKVDGGVPIGSIKVEAGAYGWCYIAGLKDGARVVTLMTDSHIVKKYGTPLKAFKQLLALTRNAAQLLNKVQDIKQVSICSSQTQILSCVAGDNWAAIGDAAWSADPLSSQGMYKAITSGINVADVLSECRQEQIFPAPQYSADIRAQFYKYFLDRSKYYRQERRWENENFWKIRHRKNWLELPVKLHPAEKIKADIEPDESTVQYIREIVPAVNVSVLLNIMTEVERAAEAVEIYKKNTDCFATDKEIVLAVQILMGL</sequence>
<proteinExistence type="predicted"/>
<dbReference type="Gene3D" id="3.30.9.100">
    <property type="match status" value="1"/>
</dbReference>
<reference evidence="2" key="1">
    <citation type="submission" date="2018-06" db="EMBL/GenBank/DDBJ databases">
        <authorList>
            <person name="Zhirakovskaya E."/>
        </authorList>
    </citation>
    <scope>NUCLEOTIDE SEQUENCE</scope>
</reference>
<dbReference type="SUPFAM" id="SSF51905">
    <property type="entry name" value="FAD/NAD(P)-binding domain"/>
    <property type="match status" value="1"/>
</dbReference>
<dbReference type="InterPro" id="IPR050816">
    <property type="entry name" value="Flavin-dep_Halogenase_NPB"/>
</dbReference>
<accession>A0A3B0XVY0</accession>
<dbReference type="Pfam" id="PF01494">
    <property type="entry name" value="FAD_binding_3"/>
    <property type="match status" value="1"/>
</dbReference>
<evidence type="ECO:0000313" key="2">
    <source>
        <dbReference type="EMBL" id="VAW68323.1"/>
    </source>
</evidence>
<evidence type="ECO:0000259" key="1">
    <source>
        <dbReference type="Pfam" id="PF01494"/>
    </source>
</evidence>
<gene>
    <name evidence="2" type="ORF">MNBD_GAMMA10-3311</name>
</gene>
<dbReference type="EMBL" id="UOFJ01000326">
    <property type="protein sequence ID" value="VAW68323.1"/>
    <property type="molecule type" value="Genomic_DNA"/>
</dbReference>
<feature type="domain" description="FAD-binding" evidence="1">
    <location>
        <begin position="17"/>
        <end position="333"/>
    </location>
</feature>
<dbReference type="PANTHER" id="PTHR43747:SF1">
    <property type="entry name" value="SLR1998 PROTEIN"/>
    <property type="match status" value="1"/>
</dbReference>
<dbReference type="AlphaFoldDB" id="A0A3B0XVY0"/>
<dbReference type="InterPro" id="IPR002938">
    <property type="entry name" value="FAD-bd"/>
</dbReference>
<dbReference type="PANTHER" id="PTHR43747">
    <property type="entry name" value="FAD-BINDING PROTEIN"/>
    <property type="match status" value="1"/>
</dbReference>